<dbReference type="SUPFAM" id="SSF81660">
    <property type="entry name" value="Metal cation-transporting ATPase, ATP-binding domain N"/>
    <property type="match status" value="1"/>
</dbReference>
<evidence type="ECO:0000256" key="1">
    <source>
        <dbReference type="ARBA" id="ARBA00004127"/>
    </source>
</evidence>
<feature type="transmembrane region" description="Helical" evidence="15">
    <location>
        <begin position="343"/>
        <end position="368"/>
    </location>
</feature>
<feature type="transmembrane region" description="Helical" evidence="15">
    <location>
        <begin position="144"/>
        <end position="164"/>
    </location>
</feature>
<evidence type="ECO:0000256" key="11">
    <source>
        <dbReference type="ARBA" id="ARBA00022989"/>
    </source>
</evidence>
<comment type="catalytic activity">
    <reaction evidence="14 15">
        <text>Ca(2+)(in) + ATP + H2O = Ca(2+)(out) + ADP + phosphate + H(+)</text>
        <dbReference type="Rhea" id="RHEA:18105"/>
        <dbReference type="ChEBI" id="CHEBI:15377"/>
        <dbReference type="ChEBI" id="CHEBI:15378"/>
        <dbReference type="ChEBI" id="CHEBI:29108"/>
        <dbReference type="ChEBI" id="CHEBI:30616"/>
        <dbReference type="ChEBI" id="CHEBI:43474"/>
        <dbReference type="ChEBI" id="CHEBI:456216"/>
        <dbReference type="EC" id="7.2.2.10"/>
    </reaction>
</comment>
<name>A0A6A7G4K6_9CRUS</name>
<dbReference type="PRINTS" id="PR00119">
    <property type="entry name" value="CATATPASE"/>
</dbReference>
<dbReference type="Pfam" id="PF00122">
    <property type="entry name" value="E1-E2_ATPase"/>
    <property type="match status" value="1"/>
</dbReference>
<dbReference type="GO" id="GO:0012505">
    <property type="term" value="C:endomembrane system"/>
    <property type="evidence" value="ECO:0007669"/>
    <property type="project" value="UniProtKB-SubCell"/>
</dbReference>
<dbReference type="InterPro" id="IPR018303">
    <property type="entry name" value="ATPase_P-typ_P_site"/>
</dbReference>
<comment type="similarity">
    <text evidence="15">Belongs to the cation transport ATPase (P-type) (TC 3.A.3) family.</text>
</comment>
<dbReference type="FunFam" id="3.40.50.1000:FF:000193">
    <property type="entry name" value="Plasma membrane calcium-transporting ATPase 2"/>
    <property type="match status" value="1"/>
</dbReference>
<feature type="transmembrane region" description="Helical" evidence="15">
    <location>
        <begin position="878"/>
        <end position="899"/>
    </location>
</feature>
<organism evidence="18">
    <name type="scientific">Hirondellea gigas</name>
    <dbReference type="NCBI Taxonomy" id="1518452"/>
    <lineage>
        <taxon>Eukaryota</taxon>
        <taxon>Metazoa</taxon>
        <taxon>Ecdysozoa</taxon>
        <taxon>Arthropoda</taxon>
        <taxon>Crustacea</taxon>
        <taxon>Multicrustacea</taxon>
        <taxon>Malacostraca</taxon>
        <taxon>Eumalacostraca</taxon>
        <taxon>Peracarida</taxon>
        <taxon>Amphipoda</taxon>
        <taxon>Amphilochidea</taxon>
        <taxon>Lysianassida</taxon>
        <taxon>Lysianassidira</taxon>
        <taxon>Lysianassoidea</taxon>
        <taxon>Lysianassidae</taxon>
        <taxon>Hirondellea</taxon>
    </lineage>
</organism>
<evidence type="ECO:0000256" key="13">
    <source>
        <dbReference type="ARBA" id="ARBA00023136"/>
    </source>
</evidence>
<dbReference type="Gene3D" id="2.70.150.10">
    <property type="entry name" value="Calcium-transporting ATPase, cytoplasmic transduction domain A"/>
    <property type="match status" value="1"/>
</dbReference>
<keyword evidence="13 15" id="KW-0472">Membrane</keyword>
<dbReference type="GO" id="GO:0005524">
    <property type="term" value="F:ATP binding"/>
    <property type="evidence" value="ECO:0007669"/>
    <property type="project" value="UniProtKB-KW"/>
</dbReference>
<evidence type="ECO:0000256" key="6">
    <source>
        <dbReference type="ARBA" id="ARBA00022741"/>
    </source>
</evidence>
<dbReference type="InterPro" id="IPR023298">
    <property type="entry name" value="ATPase_P-typ_TM_dom_sf"/>
</dbReference>
<keyword evidence="4 15" id="KW-0812">Transmembrane</keyword>
<keyword evidence="11 15" id="KW-1133">Transmembrane helix</keyword>
<proteinExistence type="evidence at transcript level"/>
<dbReference type="EMBL" id="IACT01005860">
    <property type="protein sequence ID" value="LAC25003.1"/>
    <property type="molecule type" value="mRNA"/>
</dbReference>
<keyword evidence="3 15" id="KW-0109">Calcium transport</keyword>
<evidence type="ECO:0000256" key="15">
    <source>
        <dbReference type="RuleBase" id="RU361146"/>
    </source>
</evidence>
<feature type="transmembrane region" description="Helical" evidence="15">
    <location>
        <begin position="920"/>
        <end position="939"/>
    </location>
</feature>
<evidence type="ECO:0000256" key="9">
    <source>
        <dbReference type="ARBA" id="ARBA00022842"/>
    </source>
</evidence>
<comment type="function">
    <text evidence="15">Catalyzes the hydrolysis of ATP coupled with the transport of calcium.</text>
</comment>
<keyword evidence="9" id="KW-0460">Magnesium</keyword>
<dbReference type="GO" id="GO:0016887">
    <property type="term" value="F:ATP hydrolysis activity"/>
    <property type="evidence" value="ECO:0007669"/>
    <property type="project" value="InterPro"/>
</dbReference>
<evidence type="ECO:0000256" key="12">
    <source>
        <dbReference type="ARBA" id="ARBA00023065"/>
    </source>
</evidence>
<dbReference type="InterPro" id="IPR044492">
    <property type="entry name" value="P_typ_ATPase_HD_dom"/>
</dbReference>
<evidence type="ECO:0000256" key="2">
    <source>
        <dbReference type="ARBA" id="ARBA00022448"/>
    </source>
</evidence>
<keyword evidence="7 15" id="KW-0106">Calcium</keyword>
<dbReference type="InterPro" id="IPR023299">
    <property type="entry name" value="ATPase_P-typ_cyto_dom_N"/>
</dbReference>
<dbReference type="InterPro" id="IPR036412">
    <property type="entry name" value="HAD-like_sf"/>
</dbReference>
<feature type="compositionally biased region" description="Acidic residues" evidence="16">
    <location>
        <begin position="1006"/>
        <end position="1015"/>
    </location>
</feature>
<sequence>MSSIIRSASFLRVKTASRRDLGISDTVSSLEDHNFFFDADSCSLLAQDWTKPALAFARLGEMGGVQGLAKAFRTDLQTGVYKDEVSIGFDRRQEVYGKNIFPKKPPRHFLSLCADELKDPMLIILMVAGTISIVAGAIDDPSHGWVEGVAILIAVAIVTLISAGNNYRKEQQFRSMDAEKDQKVVIVLRGKAEYEIPNTEVNVGDIVLLQTGGSVPCDGVWVSGTDNLHCEESSLTGESKNIRKDFQHPFFLAGSQVVDGESAMLATAVGTRTTWGSLMSRLDEDRPQTPLQEKLEHIAKVIGYGGAIIAVVLFSILLVRWIVEIEQNNKVYDEELRELLDNFIIAVTIVVVAVPEGLPLAVTISLAYSMKKMYYDHNFVRVLAACETMGNATTICSDKTGTLTTNKMTVIKAWLAQTFYKDGLPASAELNADVRTILLEGLAVNSRVFETSPKDWADPETPQYTGGNETECALLRWAVTLNVKYKDLREQFPVEKAYPFSSLVKRSSVLIKYKGIHRMYLKGAAERVLALCTSYINTDGKVIPLSEETLKEIENAIEDMVRTGLRCICVAYRDYDNIQYDQSAEPVPIDPPIEDYVCIGVSGIKDPVRKEVPQAVKRCQMAGIVVRMVTGDHLETAKFIAKDCGILTGDDSEIAMTGTTFREMSPEELEQTLPNLRVLARSTPSDKERLVRWYMDHGEVVGVTGDGANDALALKEAHVGLAMGIQGTDVAKEASDIIILDDNFRSIVETVKWGRSVYDNIRKFVQFQLTVNVVALTVSIVGALAGFPQPLAAVQLLWVNLIMDTLAALAFGTEAPTYELLDRKPYARDCGLVSPIMWRAIFGQSFLQLIILFIMILPPTDPVGLRLFSITTTDEEEWTNILRTCVFNTFVFLQIFNQINARKVNNELNPFARIFDNRMFSYIFVFIVALQVLMVEVFGAFAKTVGLTSSQWGICIALGVLSIPWGFVLHFIPVNVNHGFIQTKSEKSDIQLKEIEANDHRADGPLMDDEKDTTD</sequence>
<feature type="transmembrane region" description="Helical" evidence="15">
    <location>
        <begin position="769"/>
        <end position="787"/>
    </location>
</feature>
<dbReference type="PROSITE" id="PS00154">
    <property type="entry name" value="ATPASE_E1_E2"/>
    <property type="match status" value="1"/>
</dbReference>
<evidence type="ECO:0000256" key="3">
    <source>
        <dbReference type="ARBA" id="ARBA00022568"/>
    </source>
</evidence>
<feature type="transmembrane region" description="Helical" evidence="15">
    <location>
        <begin position="121"/>
        <end position="138"/>
    </location>
</feature>
<evidence type="ECO:0000256" key="14">
    <source>
        <dbReference type="ARBA" id="ARBA00048694"/>
    </source>
</evidence>
<feature type="transmembrane region" description="Helical" evidence="15">
    <location>
        <begin position="301"/>
        <end position="323"/>
    </location>
</feature>
<dbReference type="SMART" id="SM00831">
    <property type="entry name" value="Cation_ATPase_N"/>
    <property type="match status" value="1"/>
</dbReference>
<dbReference type="FunFam" id="1.20.1110.10:FF:000039">
    <property type="entry name" value="Calcium-transporting ATPase"/>
    <property type="match status" value="1"/>
</dbReference>
<dbReference type="GO" id="GO:0005388">
    <property type="term" value="F:P-type calcium transporter activity"/>
    <property type="evidence" value="ECO:0007669"/>
    <property type="project" value="UniProtKB-EC"/>
</dbReference>
<dbReference type="SUPFAM" id="SSF81653">
    <property type="entry name" value="Calcium ATPase, transduction domain A"/>
    <property type="match status" value="1"/>
</dbReference>
<dbReference type="SUPFAM" id="SSF81665">
    <property type="entry name" value="Calcium ATPase, transmembrane domain M"/>
    <property type="match status" value="1"/>
</dbReference>
<dbReference type="Pfam" id="PF00690">
    <property type="entry name" value="Cation_ATPase_N"/>
    <property type="match status" value="1"/>
</dbReference>
<keyword evidence="12 15" id="KW-0406">Ion transport</keyword>
<evidence type="ECO:0000256" key="5">
    <source>
        <dbReference type="ARBA" id="ARBA00022723"/>
    </source>
</evidence>
<feature type="transmembrane region" description="Helical" evidence="15">
    <location>
        <begin position="836"/>
        <end position="858"/>
    </location>
</feature>
<dbReference type="SFLD" id="SFLDS00003">
    <property type="entry name" value="Haloacid_Dehalogenase"/>
    <property type="match status" value="1"/>
</dbReference>
<evidence type="ECO:0000259" key="17">
    <source>
        <dbReference type="SMART" id="SM00831"/>
    </source>
</evidence>
<dbReference type="InterPro" id="IPR006408">
    <property type="entry name" value="P-type_ATPase_IIB"/>
</dbReference>
<dbReference type="SFLD" id="SFLDG00002">
    <property type="entry name" value="C1.7:_P-type_atpase_like"/>
    <property type="match status" value="1"/>
</dbReference>
<reference evidence="18" key="1">
    <citation type="submission" date="2017-11" db="EMBL/GenBank/DDBJ databases">
        <title>The sensing device of the deep-sea amphipod.</title>
        <authorList>
            <person name="Kobayashi H."/>
            <person name="Nagahama T."/>
            <person name="Arai W."/>
            <person name="Sasagawa Y."/>
            <person name="Umeda M."/>
            <person name="Hayashi T."/>
            <person name="Nikaido I."/>
            <person name="Watanabe H."/>
            <person name="Oguri K."/>
            <person name="Kitazato H."/>
            <person name="Fujioka K."/>
            <person name="Kido Y."/>
            <person name="Takami H."/>
        </authorList>
    </citation>
    <scope>NUCLEOTIDE SEQUENCE</scope>
    <source>
        <tissue evidence="18">Whole body</tissue>
    </source>
</reference>
<dbReference type="InterPro" id="IPR059000">
    <property type="entry name" value="ATPase_P-type_domA"/>
</dbReference>
<dbReference type="SUPFAM" id="SSF56784">
    <property type="entry name" value="HAD-like"/>
    <property type="match status" value="1"/>
</dbReference>
<dbReference type="Gene3D" id="1.20.1110.10">
    <property type="entry name" value="Calcium-transporting ATPase, transmembrane domain"/>
    <property type="match status" value="1"/>
</dbReference>
<dbReference type="PRINTS" id="PR00121">
    <property type="entry name" value="NAKATPASE"/>
</dbReference>
<dbReference type="GO" id="GO:0005886">
    <property type="term" value="C:plasma membrane"/>
    <property type="evidence" value="ECO:0007669"/>
    <property type="project" value="TreeGrafter"/>
</dbReference>
<feature type="domain" description="Cation-transporting P-type ATPase N-terminal" evidence="17">
    <location>
        <begin position="58"/>
        <end position="137"/>
    </location>
</feature>
<dbReference type="Pfam" id="PF13246">
    <property type="entry name" value="Cation_ATPase"/>
    <property type="match status" value="1"/>
</dbReference>
<dbReference type="InterPro" id="IPR001757">
    <property type="entry name" value="P_typ_ATPase"/>
</dbReference>
<keyword evidence="5" id="KW-0479">Metal-binding</keyword>
<dbReference type="SFLD" id="SFLDF00027">
    <property type="entry name" value="p-type_atpase"/>
    <property type="match status" value="1"/>
</dbReference>
<keyword evidence="2 15" id="KW-0813">Transport</keyword>
<dbReference type="InterPro" id="IPR004014">
    <property type="entry name" value="ATPase_P-typ_cation-transptr_N"/>
</dbReference>
<keyword evidence="8 15" id="KW-0067">ATP-binding</keyword>
<dbReference type="EC" id="7.2.2.10" evidence="15"/>
<comment type="subcellular location">
    <subcellularLocation>
        <location evidence="1">Endomembrane system</location>
        <topology evidence="1">Multi-pass membrane protein</topology>
    </subcellularLocation>
    <subcellularLocation>
        <location evidence="15">Membrane</location>
        <topology evidence="15">Multi-pass membrane protein</topology>
    </subcellularLocation>
</comment>
<dbReference type="Gene3D" id="3.40.50.1000">
    <property type="entry name" value="HAD superfamily/HAD-like"/>
    <property type="match status" value="1"/>
</dbReference>
<evidence type="ECO:0000256" key="7">
    <source>
        <dbReference type="ARBA" id="ARBA00022837"/>
    </source>
</evidence>
<evidence type="ECO:0000256" key="16">
    <source>
        <dbReference type="SAM" id="MobiDB-lite"/>
    </source>
</evidence>
<dbReference type="PANTHER" id="PTHR24093:SF369">
    <property type="entry name" value="CALCIUM-TRANSPORTING ATPASE"/>
    <property type="match status" value="1"/>
</dbReference>
<dbReference type="PANTHER" id="PTHR24093">
    <property type="entry name" value="CATION TRANSPORTING ATPASE"/>
    <property type="match status" value="1"/>
</dbReference>
<dbReference type="NCBIfam" id="TIGR01494">
    <property type="entry name" value="ATPase_P-type"/>
    <property type="match status" value="2"/>
</dbReference>
<dbReference type="GO" id="GO:0046872">
    <property type="term" value="F:metal ion binding"/>
    <property type="evidence" value="ECO:0007669"/>
    <property type="project" value="UniProtKB-KW"/>
</dbReference>
<dbReference type="NCBIfam" id="TIGR01517">
    <property type="entry name" value="ATPase-IIB_Ca"/>
    <property type="match status" value="1"/>
</dbReference>
<feature type="transmembrane region" description="Helical" evidence="15">
    <location>
        <begin position="951"/>
        <end position="972"/>
    </location>
</feature>
<dbReference type="InterPro" id="IPR006068">
    <property type="entry name" value="ATPase_P-typ_cation-transptr_C"/>
</dbReference>
<evidence type="ECO:0000256" key="8">
    <source>
        <dbReference type="ARBA" id="ARBA00022840"/>
    </source>
</evidence>
<dbReference type="InterPro" id="IPR008250">
    <property type="entry name" value="ATPase_P-typ_transduc_dom_A_sf"/>
</dbReference>
<accession>A0A6A7G4K6</accession>
<dbReference type="Pfam" id="PF00689">
    <property type="entry name" value="Cation_ATPase_C"/>
    <property type="match status" value="1"/>
</dbReference>
<dbReference type="InterPro" id="IPR023214">
    <property type="entry name" value="HAD_sf"/>
</dbReference>
<evidence type="ECO:0000256" key="4">
    <source>
        <dbReference type="ARBA" id="ARBA00022692"/>
    </source>
</evidence>
<evidence type="ECO:0000313" key="18">
    <source>
        <dbReference type="EMBL" id="LAC25003.1"/>
    </source>
</evidence>
<feature type="transmembrane region" description="Helical" evidence="15">
    <location>
        <begin position="793"/>
        <end position="815"/>
    </location>
</feature>
<keyword evidence="10" id="KW-1278">Translocase</keyword>
<protein>
    <recommendedName>
        <fullName evidence="15">Calcium-transporting ATPase</fullName>
        <ecNumber evidence="15">7.2.2.10</ecNumber>
    </recommendedName>
</protein>
<feature type="region of interest" description="Disordered" evidence="16">
    <location>
        <begin position="995"/>
        <end position="1015"/>
    </location>
</feature>
<keyword evidence="6 15" id="KW-0547">Nucleotide-binding</keyword>
<evidence type="ECO:0000256" key="10">
    <source>
        <dbReference type="ARBA" id="ARBA00022967"/>
    </source>
</evidence>
<dbReference type="Gene3D" id="3.40.1110.10">
    <property type="entry name" value="Calcium-transporting ATPase, cytoplasmic domain N"/>
    <property type="match status" value="1"/>
</dbReference>
<dbReference type="AlphaFoldDB" id="A0A6A7G4K6"/>